<keyword evidence="5" id="KW-1185">Reference proteome</keyword>
<dbReference type="Pfam" id="PF04577">
    <property type="entry name" value="Glyco_transf_61"/>
    <property type="match status" value="1"/>
</dbReference>
<evidence type="ECO:0000313" key="5">
    <source>
        <dbReference type="Proteomes" id="UP001431209"/>
    </source>
</evidence>
<feature type="transmembrane region" description="Helical" evidence="2">
    <location>
        <begin position="39"/>
        <end position="59"/>
    </location>
</feature>
<keyword evidence="2" id="KW-0812">Transmembrane</keyword>
<evidence type="ECO:0000256" key="1">
    <source>
        <dbReference type="SAM" id="MobiDB-lite"/>
    </source>
</evidence>
<reference evidence="4 5" key="1">
    <citation type="submission" date="2024-03" db="EMBL/GenBank/DDBJ databases">
        <title>The Acrasis kona genome and developmental transcriptomes reveal deep origins of eukaryotic multicellular pathways.</title>
        <authorList>
            <person name="Sheikh S."/>
            <person name="Fu C.-J."/>
            <person name="Brown M.W."/>
            <person name="Baldauf S.L."/>
        </authorList>
    </citation>
    <scope>NUCLEOTIDE SEQUENCE [LARGE SCALE GENOMIC DNA]</scope>
    <source>
        <strain evidence="4 5">ATCC MYA-3509</strain>
    </source>
</reference>
<keyword evidence="4" id="KW-0418">Kinase</keyword>
<dbReference type="Proteomes" id="UP001431209">
    <property type="component" value="Unassembled WGS sequence"/>
</dbReference>
<dbReference type="InterPro" id="IPR049625">
    <property type="entry name" value="Glyco_transf_61_cat"/>
</dbReference>
<name>A0AAW2YWE0_9EUKA</name>
<evidence type="ECO:0000313" key="4">
    <source>
        <dbReference type="EMBL" id="KAL0481080.1"/>
    </source>
</evidence>
<accession>A0AAW2YWE0</accession>
<keyword evidence="4" id="KW-0808">Transferase</keyword>
<keyword evidence="2" id="KW-0472">Membrane</keyword>
<evidence type="ECO:0000256" key="2">
    <source>
        <dbReference type="SAM" id="Phobius"/>
    </source>
</evidence>
<dbReference type="GO" id="GO:0016757">
    <property type="term" value="F:glycosyltransferase activity"/>
    <property type="evidence" value="ECO:0007669"/>
    <property type="project" value="InterPro"/>
</dbReference>
<feature type="region of interest" description="Disordered" evidence="1">
    <location>
        <begin position="1"/>
        <end position="27"/>
    </location>
</feature>
<dbReference type="EMBL" id="JAOPGA020000730">
    <property type="protein sequence ID" value="KAL0481080.1"/>
    <property type="molecule type" value="Genomic_DNA"/>
</dbReference>
<dbReference type="AlphaFoldDB" id="A0AAW2YWE0"/>
<proteinExistence type="predicted"/>
<dbReference type="GO" id="GO:0016301">
    <property type="term" value="F:kinase activity"/>
    <property type="evidence" value="ECO:0007669"/>
    <property type="project" value="UniProtKB-KW"/>
</dbReference>
<organism evidence="4 5">
    <name type="scientific">Acrasis kona</name>
    <dbReference type="NCBI Taxonomy" id="1008807"/>
    <lineage>
        <taxon>Eukaryota</taxon>
        <taxon>Discoba</taxon>
        <taxon>Heterolobosea</taxon>
        <taxon>Tetramitia</taxon>
        <taxon>Eutetramitia</taxon>
        <taxon>Acrasidae</taxon>
        <taxon>Acrasis</taxon>
    </lineage>
</organism>
<protein>
    <submittedName>
        <fullName evidence="4">NAD kinase</fullName>
    </submittedName>
</protein>
<keyword evidence="2" id="KW-1133">Transmembrane helix</keyword>
<gene>
    <name evidence="4" type="ORF">AKO1_012850</name>
</gene>
<feature type="domain" description="Glycosyltransferase 61 catalytic" evidence="3">
    <location>
        <begin position="290"/>
        <end position="409"/>
    </location>
</feature>
<sequence>MPDKYTRSPRHRSSSPRSPHGKSPNFMQNTKRQWYNQRYFILGVNIVCTLFVNLIYILVIRRSHKQEPVATAQKIDDSPHLHSAIHIPYLDLRPEPDRFSNFRCVGDMNDKLKLEARSCVFNNICYDTRANTFNYYQSKPSIILFDKNVGPIRTFASGRFLALNRKLFGLEAWAPTIRITPAPKEEEVTRLKNVHVLYKHSAREFSFGHIVFEDFGNIFNSFYRLGTKMKNSVIMHKYVVPEDERFQNFEKEYRPAITSNPIVSLKPYMNSFGKRYVCFDQLQVSSPPVPFDPIATVTNQGKEDMFYQFRNAILKYHNIDPEYVPTKHKIIITDKKRSNFRKGRKRVIANLDELHLFLKSNYPDIDIEVIAWDEKTVKEQLLLTMDCTIMITPCGGVSFNLPFLPHNAHAIVMDYFSGDQPEEWRGVMANQSASMEGGYWNHFWHFKTMYYQVFDKSDWEWDFEGATNTRQDASIVIKMERIKDLIDTALEQME</sequence>
<evidence type="ECO:0000259" key="3">
    <source>
        <dbReference type="Pfam" id="PF04577"/>
    </source>
</evidence>
<comment type="caution">
    <text evidence="4">The sequence shown here is derived from an EMBL/GenBank/DDBJ whole genome shotgun (WGS) entry which is preliminary data.</text>
</comment>